<evidence type="ECO:0000256" key="9">
    <source>
        <dbReference type="ARBA" id="ARBA00044648"/>
    </source>
</evidence>
<dbReference type="SUPFAM" id="SSF103473">
    <property type="entry name" value="MFS general substrate transporter"/>
    <property type="match status" value="1"/>
</dbReference>
<gene>
    <name evidence="18" type="ORF">PCOR1329_LOCUS26775</name>
</gene>
<evidence type="ECO:0000313" key="18">
    <source>
        <dbReference type="EMBL" id="CAK0827170.1"/>
    </source>
</evidence>
<dbReference type="InterPro" id="IPR020846">
    <property type="entry name" value="MFS_dom"/>
</dbReference>
<evidence type="ECO:0000256" key="5">
    <source>
        <dbReference type="ARBA" id="ARBA00022692"/>
    </source>
</evidence>
<name>A0ABN9S816_9DINO</name>
<evidence type="ECO:0000256" key="1">
    <source>
        <dbReference type="ARBA" id="ARBA00004141"/>
    </source>
</evidence>
<evidence type="ECO:0000256" key="7">
    <source>
        <dbReference type="ARBA" id="ARBA00023136"/>
    </source>
</evidence>
<dbReference type="PROSITE" id="PS50850">
    <property type="entry name" value="MFS"/>
    <property type="match status" value="1"/>
</dbReference>
<dbReference type="Proteomes" id="UP001189429">
    <property type="component" value="Unassembled WGS sequence"/>
</dbReference>
<keyword evidence="6 16" id="KW-1133">Transmembrane helix</keyword>
<comment type="subcellular location">
    <subcellularLocation>
        <location evidence="1">Membrane</location>
        <topology evidence="1">Multi-pass membrane protein</topology>
    </subcellularLocation>
</comment>
<evidence type="ECO:0000259" key="17">
    <source>
        <dbReference type="PROSITE" id="PS50850"/>
    </source>
</evidence>
<dbReference type="Gene3D" id="1.20.1250.20">
    <property type="entry name" value="MFS general substrate transporter like domains"/>
    <property type="match status" value="1"/>
</dbReference>
<evidence type="ECO:0000256" key="12">
    <source>
        <dbReference type="ARBA" id="ARBA00044668"/>
    </source>
</evidence>
<dbReference type="PRINTS" id="PR00171">
    <property type="entry name" value="SUGRTRNSPORT"/>
</dbReference>
<comment type="catalytic activity">
    <reaction evidence="13">
        <text>D-fructose(out) = D-fructose(in)</text>
        <dbReference type="Rhea" id="RHEA:60372"/>
        <dbReference type="ChEBI" id="CHEBI:37721"/>
    </reaction>
    <physiologicalReaction direction="left-to-right" evidence="13">
        <dbReference type="Rhea" id="RHEA:60373"/>
    </physiologicalReaction>
</comment>
<evidence type="ECO:0000256" key="14">
    <source>
        <dbReference type="ARBA" id="ARBA00044780"/>
    </source>
</evidence>
<feature type="transmembrane region" description="Helical" evidence="16">
    <location>
        <begin position="284"/>
        <end position="305"/>
    </location>
</feature>
<dbReference type="InterPro" id="IPR036259">
    <property type="entry name" value="MFS_trans_sf"/>
</dbReference>
<dbReference type="InterPro" id="IPR003663">
    <property type="entry name" value="Sugar/inositol_transpt"/>
</dbReference>
<dbReference type="PROSITE" id="PS00217">
    <property type="entry name" value="SUGAR_TRANSPORT_2"/>
    <property type="match status" value="1"/>
</dbReference>
<feature type="transmembrane region" description="Helical" evidence="16">
    <location>
        <begin position="431"/>
        <end position="457"/>
    </location>
</feature>
<keyword evidence="5 16" id="KW-0812">Transmembrane</keyword>
<evidence type="ECO:0000256" key="13">
    <source>
        <dbReference type="ARBA" id="ARBA00044710"/>
    </source>
</evidence>
<evidence type="ECO:0000256" key="8">
    <source>
        <dbReference type="ARBA" id="ARBA00044637"/>
    </source>
</evidence>
<feature type="transmembrane region" description="Helical" evidence="16">
    <location>
        <begin position="98"/>
        <end position="119"/>
    </location>
</feature>
<comment type="catalytic activity">
    <reaction evidence="8">
        <text>D-galactose(in) = D-galactose(out)</text>
        <dbReference type="Rhea" id="RHEA:34915"/>
        <dbReference type="ChEBI" id="CHEBI:4139"/>
    </reaction>
    <physiologicalReaction direction="right-to-left" evidence="8">
        <dbReference type="Rhea" id="RHEA:34917"/>
    </physiologicalReaction>
</comment>
<feature type="transmembrane region" description="Helical" evidence="16">
    <location>
        <begin position="463"/>
        <end position="481"/>
    </location>
</feature>
<comment type="catalytic activity">
    <reaction evidence="10">
        <text>D-xylose(out) = D-xylose(in)</text>
        <dbReference type="Rhea" id="RHEA:78427"/>
        <dbReference type="ChEBI" id="CHEBI:53455"/>
    </reaction>
    <physiologicalReaction direction="left-to-right" evidence="10">
        <dbReference type="Rhea" id="RHEA:78428"/>
    </physiologicalReaction>
</comment>
<feature type="transmembrane region" description="Helical" evidence="16">
    <location>
        <begin position="391"/>
        <end position="419"/>
    </location>
</feature>
<accession>A0ABN9S816</accession>
<evidence type="ECO:0000256" key="6">
    <source>
        <dbReference type="ARBA" id="ARBA00022989"/>
    </source>
</evidence>
<dbReference type="InterPro" id="IPR005829">
    <property type="entry name" value="Sugar_transporter_CS"/>
</dbReference>
<comment type="similarity">
    <text evidence="2 15">Belongs to the major facilitator superfamily. Sugar transporter (TC 2.A.1.1) family.</text>
</comment>
<comment type="catalytic activity">
    <reaction evidence="9">
        <text>D-glucose(out) = D-glucose(in)</text>
        <dbReference type="Rhea" id="RHEA:60376"/>
        <dbReference type="ChEBI" id="CHEBI:4167"/>
    </reaction>
    <physiologicalReaction direction="left-to-right" evidence="9">
        <dbReference type="Rhea" id="RHEA:60377"/>
    </physiologicalReaction>
</comment>
<keyword evidence="19" id="KW-1185">Reference proteome</keyword>
<feature type="transmembrane region" description="Helical" evidence="16">
    <location>
        <begin position="317"/>
        <end position="339"/>
    </location>
</feature>
<evidence type="ECO:0000256" key="2">
    <source>
        <dbReference type="ARBA" id="ARBA00010992"/>
    </source>
</evidence>
<comment type="catalytic activity">
    <reaction evidence="12">
        <text>D-glucosamine(out) = D-glucosamine(in)</text>
        <dbReference type="Rhea" id="RHEA:78423"/>
        <dbReference type="ChEBI" id="CHEBI:58723"/>
    </reaction>
    <physiologicalReaction direction="left-to-right" evidence="12">
        <dbReference type="Rhea" id="RHEA:78424"/>
    </physiologicalReaction>
</comment>
<comment type="catalytic activity">
    <reaction evidence="11">
        <text>D-mannose(out) = D-mannose(in)</text>
        <dbReference type="Rhea" id="RHEA:78391"/>
        <dbReference type="ChEBI" id="CHEBI:4208"/>
    </reaction>
    <physiologicalReaction direction="left-to-right" evidence="11">
        <dbReference type="Rhea" id="RHEA:78392"/>
    </physiologicalReaction>
</comment>
<feature type="transmembrane region" description="Helical" evidence="16">
    <location>
        <begin position="156"/>
        <end position="179"/>
    </location>
</feature>
<sequence length="511" mass="54437">MAAGLRNVLLSFCLIALGGLLFGYMIGINSNVVTKGQLICPDDWTGDVGNWTSWGYGQCYHFSDWGQGILSSMNLIGATLSSLICFQYADDLGRKREVQIGAALYLAGSLGAALSPVLWGIYAGLLVYGLGIGFAMHAAPVYIAEISPAEVRGTLVSAKEAVIVLGIFGGFASGAAFAAIPQDGWRLMVGLAGAFALVMECGIVLVPNSPRWLLLQSARSAALLGSDSRFEEEARVGLTFFRRGTPAEEVESELQSVRDDACASLGQGQAGCCEAFRYPKPLRIGWGLVLLQQVTGQPSVLYFATNIFKGAGFKSSAALSSVGVGFVKLVATLFTVFRVDQYGRRVLLLSGIAMMAVSLLVLGTAFLFRECSEPVSRMEDCKQDDVRLPQGWAICTVAALMLYVSGYQVGFGPISWLMISEIFPLNIRGAALSTAAVVNFSSNITMTLCQTALMSALTPAGLFYAYLVLTVVSFGFVKVAVPETKGKTLEEIEVLMTGKRRNAPSGNIQVA</sequence>
<dbReference type="PANTHER" id="PTHR48023:SF4">
    <property type="entry name" value="D-XYLOSE-PROTON SYMPORTER-LIKE 2"/>
    <property type="match status" value="1"/>
</dbReference>
<comment type="subunit">
    <text evidence="3">Homodimer.</text>
</comment>
<evidence type="ECO:0000256" key="10">
    <source>
        <dbReference type="ARBA" id="ARBA00044656"/>
    </source>
</evidence>
<evidence type="ECO:0000256" key="15">
    <source>
        <dbReference type="RuleBase" id="RU003346"/>
    </source>
</evidence>
<keyword evidence="7 16" id="KW-0472">Membrane</keyword>
<feature type="transmembrane region" description="Helical" evidence="16">
    <location>
        <begin position="7"/>
        <end position="26"/>
    </location>
</feature>
<keyword evidence="4 15" id="KW-0813">Transport</keyword>
<feature type="transmembrane region" description="Helical" evidence="16">
    <location>
        <begin position="65"/>
        <end position="86"/>
    </location>
</feature>
<evidence type="ECO:0000256" key="4">
    <source>
        <dbReference type="ARBA" id="ARBA00022448"/>
    </source>
</evidence>
<feature type="transmembrane region" description="Helical" evidence="16">
    <location>
        <begin position="346"/>
        <end position="368"/>
    </location>
</feature>
<feature type="transmembrane region" description="Helical" evidence="16">
    <location>
        <begin position="185"/>
        <end position="206"/>
    </location>
</feature>
<feature type="transmembrane region" description="Helical" evidence="16">
    <location>
        <begin position="125"/>
        <end position="144"/>
    </location>
</feature>
<dbReference type="Pfam" id="PF00083">
    <property type="entry name" value="Sugar_tr"/>
    <property type="match status" value="1"/>
</dbReference>
<comment type="caution">
    <text evidence="18">The sequence shown here is derived from an EMBL/GenBank/DDBJ whole genome shotgun (WGS) entry which is preliminary data.</text>
</comment>
<reference evidence="18" key="1">
    <citation type="submission" date="2023-10" db="EMBL/GenBank/DDBJ databases">
        <authorList>
            <person name="Chen Y."/>
            <person name="Shah S."/>
            <person name="Dougan E. K."/>
            <person name="Thang M."/>
            <person name="Chan C."/>
        </authorList>
    </citation>
    <scope>NUCLEOTIDE SEQUENCE [LARGE SCALE GENOMIC DNA]</scope>
</reference>
<dbReference type="InterPro" id="IPR050820">
    <property type="entry name" value="MFS_Sugar_Transporter"/>
</dbReference>
<evidence type="ECO:0000256" key="16">
    <source>
        <dbReference type="SAM" id="Phobius"/>
    </source>
</evidence>
<evidence type="ECO:0000256" key="11">
    <source>
        <dbReference type="ARBA" id="ARBA00044662"/>
    </source>
</evidence>
<dbReference type="PANTHER" id="PTHR48023">
    <property type="entry name" value="D-XYLOSE-PROTON SYMPORTER-LIKE 2"/>
    <property type="match status" value="1"/>
</dbReference>
<proteinExistence type="inferred from homology"/>
<dbReference type="NCBIfam" id="TIGR00879">
    <property type="entry name" value="SP"/>
    <property type="match status" value="1"/>
</dbReference>
<evidence type="ECO:0000256" key="3">
    <source>
        <dbReference type="ARBA" id="ARBA00011738"/>
    </source>
</evidence>
<organism evidence="18 19">
    <name type="scientific">Prorocentrum cordatum</name>
    <dbReference type="NCBI Taxonomy" id="2364126"/>
    <lineage>
        <taxon>Eukaryota</taxon>
        <taxon>Sar</taxon>
        <taxon>Alveolata</taxon>
        <taxon>Dinophyceae</taxon>
        <taxon>Prorocentrales</taxon>
        <taxon>Prorocentraceae</taxon>
        <taxon>Prorocentrum</taxon>
    </lineage>
</organism>
<evidence type="ECO:0000313" key="19">
    <source>
        <dbReference type="Proteomes" id="UP001189429"/>
    </source>
</evidence>
<feature type="domain" description="Major facilitator superfamily (MFS) profile" evidence="17">
    <location>
        <begin position="11"/>
        <end position="485"/>
    </location>
</feature>
<protein>
    <recommendedName>
        <fullName evidence="14">Hexose transporter 1</fullName>
    </recommendedName>
</protein>
<dbReference type="EMBL" id="CAUYUJ010009574">
    <property type="protein sequence ID" value="CAK0827170.1"/>
    <property type="molecule type" value="Genomic_DNA"/>
</dbReference>
<dbReference type="InterPro" id="IPR005828">
    <property type="entry name" value="MFS_sugar_transport-like"/>
</dbReference>